<keyword evidence="1" id="KW-0472">Membrane</keyword>
<dbReference type="KEGG" id="nev:NTE_00700"/>
<dbReference type="AlphaFoldDB" id="A0A075MNS2"/>
<reference evidence="2 3" key="1">
    <citation type="journal article" date="2014" name="PLoS ONE">
        <title>Genome Sequence of Candidatus Nitrososphaera evergladensis from Group I.1b Enriched from Everglades Soil Reveals Novel Genomic Features of the Ammonia-Oxidizing Archaea.</title>
        <authorList>
            <person name="Zhalnina K.V."/>
            <person name="Dias R."/>
            <person name="Leonard M.T."/>
            <person name="Dorr de Quadros P."/>
            <person name="Camargo F.A."/>
            <person name="Drew J.C."/>
            <person name="Farmerie W.G."/>
            <person name="Daroub S.H."/>
            <person name="Triplett E.W."/>
        </authorList>
    </citation>
    <scope>NUCLEOTIDE SEQUENCE [LARGE SCALE GENOMIC DNA]</scope>
    <source>
        <strain evidence="2 3">SR1</strain>
    </source>
</reference>
<protein>
    <submittedName>
        <fullName evidence="2">Uncharacterized protein</fullName>
    </submittedName>
</protein>
<accession>A0A075MNS2</accession>
<dbReference type="Proteomes" id="UP000028194">
    <property type="component" value="Chromosome"/>
</dbReference>
<dbReference type="RefSeq" id="WP_148699683.1">
    <property type="nucleotide sequence ID" value="NZ_CP007174.1"/>
</dbReference>
<evidence type="ECO:0000313" key="2">
    <source>
        <dbReference type="EMBL" id="AIF82780.1"/>
    </source>
</evidence>
<proteinExistence type="predicted"/>
<name>A0A075MNS2_9ARCH</name>
<gene>
    <name evidence="2" type="ORF">NTE_00700</name>
</gene>
<keyword evidence="1" id="KW-1133">Transmembrane helix</keyword>
<keyword evidence="3" id="KW-1185">Reference proteome</keyword>
<evidence type="ECO:0000256" key="1">
    <source>
        <dbReference type="SAM" id="Phobius"/>
    </source>
</evidence>
<sequence>MRYFAYAVMRLKILSAFLCVGWITNDLPLLIAYDDPIVLLPLVINAFWALLPWGVGTVVSFTANSLFVELRCSHCKDSFRRHEKPSGEVHACKGWHFDIRHFRLTRWGCPAFIASKSL</sequence>
<evidence type="ECO:0000313" key="3">
    <source>
        <dbReference type="Proteomes" id="UP000028194"/>
    </source>
</evidence>
<organism evidence="2 3">
    <name type="scientific">Candidatus Nitrososphaera evergladensis SR1</name>
    <dbReference type="NCBI Taxonomy" id="1459636"/>
    <lineage>
        <taxon>Archaea</taxon>
        <taxon>Nitrososphaerota</taxon>
        <taxon>Nitrososphaeria</taxon>
        <taxon>Nitrososphaerales</taxon>
        <taxon>Nitrososphaeraceae</taxon>
        <taxon>Nitrososphaera</taxon>
    </lineage>
</organism>
<keyword evidence="1" id="KW-0812">Transmembrane</keyword>
<dbReference type="GeneID" id="41596556"/>
<dbReference type="HOGENOM" id="CLU_2067695_0_0_2"/>
<feature type="transmembrane region" description="Helical" evidence="1">
    <location>
        <begin position="42"/>
        <end position="67"/>
    </location>
</feature>
<dbReference type="EMBL" id="CP007174">
    <property type="protein sequence ID" value="AIF82780.1"/>
    <property type="molecule type" value="Genomic_DNA"/>
</dbReference>